<dbReference type="PANTHER" id="PTHR47791:SF1">
    <property type="entry name" value="ENDO MANNANASE, GH76 FAMILY (EUROFUNG)"/>
    <property type="match status" value="1"/>
</dbReference>
<gene>
    <name evidence="2" type="ORF">FE257_002046</name>
</gene>
<keyword evidence="1" id="KW-0732">Signal</keyword>
<dbReference type="InterPro" id="IPR053169">
    <property type="entry name" value="MUG_Protein"/>
</dbReference>
<reference evidence="2" key="1">
    <citation type="journal article" date="2019" name="Beilstein J. Org. Chem.">
        <title>Nanangenines: drimane sesquiterpenoids as the dominant metabolite cohort of a novel Australian fungus, Aspergillus nanangensis.</title>
        <authorList>
            <person name="Lacey H.J."/>
            <person name="Gilchrist C.L.M."/>
            <person name="Crombie A."/>
            <person name="Kalaitzis J.A."/>
            <person name="Vuong D."/>
            <person name="Rutledge P.J."/>
            <person name="Turner P."/>
            <person name="Pitt J.I."/>
            <person name="Lacey E."/>
            <person name="Chooi Y.H."/>
            <person name="Piggott A.M."/>
        </authorList>
    </citation>
    <scope>NUCLEOTIDE SEQUENCE</scope>
    <source>
        <strain evidence="2">MST-FP2251</strain>
    </source>
</reference>
<dbReference type="InterPro" id="IPR005198">
    <property type="entry name" value="Glyco_hydro_76"/>
</dbReference>
<feature type="signal peptide" evidence="1">
    <location>
        <begin position="1"/>
        <end position="22"/>
    </location>
</feature>
<comment type="caution">
    <text evidence="2">The sequence shown here is derived from an EMBL/GenBank/DDBJ whole genome shotgun (WGS) entry which is preliminary data.</text>
</comment>
<dbReference type="Gene3D" id="1.50.10.20">
    <property type="match status" value="1"/>
</dbReference>
<evidence type="ECO:0000256" key="1">
    <source>
        <dbReference type="SAM" id="SignalP"/>
    </source>
</evidence>
<sequence length="170" mass="18756">MHIHTAVLACGPLILSAIPAHAAESYDTYLAHSTSTADVLIHKYHADSDGRFARLWWNSAITYAALIDLSALVDTKRVAGHDIYQLLENVYDKHTGSDSLAGKNFIGEFYDDEGWWALTWVAAYDLTKETKYLDVAKALVDDIYNTGQACGGGVWRSRGHRAFATVETCS</sequence>
<dbReference type="PANTHER" id="PTHR47791">
    <property type="entry name" value="MEIOTICALLY UP-REGULATED GENE 191 PROTEIN"/>
    <property type="match status" value="1"/>
</dbReference>
<protein>
    <submittedName>
        <fullName evidence="2">Uncharacterized protein</fullName>
    </submittedName>
</protein>
<dbReference type="Proteomes" id="UP001194746">
    <property type="component" value="Unassembled WGS sequence"/>
</dbReference>
<name>A0AAD4CT69_ASPNN</name>
<accession>A0AAD4CT69</accession>
<evidence type="ECO:0000313" key="2">
    <source>
        <dbReference type="EMBL" id="KAF9892269.1"/>
    </source>
</evidence>
<dbReference type="Pfam" id="PF03663">
    <property type="entry name" value="Glyco_hydro_76"/>
    <property type="match status" value="1"/>
</dbReference>
<feature type="chain" id="PRO_5041969404" evidence="1">
    <location>
        <begin position="23"/>
        <end position="170"/>
    </location>
</feature>
<dbReference type="GO" id="GO:0005975">
    <property type="term" value="P:carbohydrate metabolic process"/>
    <property type="evidence" value="ECO:0007669"/>
    <property type="project" value="InterPro"/>
</dbReference>
<evidence type="ECO:0000313" key="3">
    <source>
        <dbReference type="Proteomes" id="UP001194746"/>
    </source>
</evidence>
<dbReference type="InterPro" id="IPR008928">
    <property type="entry name" value="6-hairpin_glycosidase_sf"/>
</dbReference>
<organism evidence="2 3">
    <name type="scientific">Aspergillus nanangensis</name>
    <dbReference type="NCBI Taxonomy" id="2582783"/>
    <lineage>
        <taxon>Eukaryota</taxon>
        <taxon>Fungi</taxon>
        <taxon>Dikarya</taxon>
        <taxon>Ascomycota</taxon>
        <taxon>Pezizomycotina</taxon>
        <taxon>Eurotiomycetes</taxon>
        <taxon>Eurotiomycetidae</taxon>
        <taxon>Eurotiales</taxon>
        <taxon>Aspergillaceae</taxon>
        <taxon>Aspergillus</taxon>
        <taxon>Aspergillus subgen. Circumdati</taxon>
    </lineage>
</organism>
<keyword evidence="3" id="KW-1185">Reference proteome</keyword>
<dbReference type="SUPFAM" id="SSF48208">
    <property type="entry name" value="Six-hairpin glycosidases"/>
    <property type="match status" value="1"/>
</dbReference>
<dbReference type="EMBL" id="VCAU01000013">
    <property type="protein sequence ID" value="KAF9892269.1"/>
    <property type="molecule type" value="Genomic_DNA"/>
</dbReference>
<proteinExistence type="predicted"/>
<dbReference type="AlphaFoldDB" id="A0AAD4CT69"/>
<reference evidence="2" key="2">
    <citation type="submission" date="2020-02" db="EMBL/GenBank/DDBJ databases">
        <authorList>
            <person name="Gilchrist C.L.M."/>
            <person name="Chooi Y.-H."/>
        </authorList>
    </citation>
    <scope>NUCLEOTIDE SEQUENCE</scope>
    <source>
        <strain evidence="2">MST-FP2251</strain>
    </source>
</reference>